<protein>
    <submittedName>
        <fullName evidence="1">Uncharacterized protein</fullName>
    </submittedName>
</protein>
<reference evidence="1" key="1">
    <citation type="journal article" date="2015" name="Nature">
        <title>Complex archaea that bridge the gap between prokaryotes and eukaryotes.</title>
        <authorList>
            <person name="Spang A."/>
            <person name="Saw J.H."/>
            <person name="Jorgensen S.L."/>
            <person name="Zaremba-Niedzwiedzka K."/>
            <person name="Martijn J."/>
            <person name="Lind A.E."/>
            <person name="van Eijk R."/>
            <person name="Schleper C."/>
            <person name="Guy L."/>
            <person name="Ettema T.J."/>
        </authorList>
    </citation>
    <scope>NUCLEOTIDE SEQUENCE</scope>
</reference>
<accession>A0A0F9WKH1</accession>
<organism evidence="1">
    <name type="scientific">marine sediment metagenome</name>
    <dbReference type="NCBI Taxonomy" id="412755"/>
    <lineage>
        <taxon>unclassified sequences</taxon>
        <taxon>metagenomes</taxon>
        <taxon>ecological metagenomes</taxon>
    </lineage>
</organism>
<dbReference type="EMBL" id="LAZR01000146">
    <property type="protein sequence ID" value="KKN86506.1"/>
    <property type="molecule type" value="Genomic_DNA"/>
</dbReference>
<name>A0A0F9WKH1_9ZZZZ</name>
<evidence type="ECO:0000313" key="1">
    <source>
        <dbReference type="EMBL" id="KKN86506.1"/>
    </source>
</evidence>
<gene>
    <name evidence="1" type="ORF">LCGC14_0266820</name>
</gene>
<proteinExistence type="predicted"/>
<comment type="caution">
    <text evidence="1">The sequence shown here is derived from an EMBL/GenBank/DDBJ whole genome shotgun (WGS) entry which is preliminary data.</text>
</comment>
<dbReference type="AlphaFoldDB" id="A0A0F9WKH1"/>
<sequence length="59" mass="6721">MCMCPPCESCLKDIDACYGACPYCGHPTGRTSMMGNIDYIIKLVMCNICNVYHPTRYYR</sequence>